<dbReference type="EMBL" id="AUPC02000073">
    <property type="protein sequence ID" value="POG74278.1"/>
    <property type="molecule type" value="Genomic_DNA"/>
</dbReference>
<keyword evidence="2" id="KW-1185">Reference proteome</keyword>
<evidence type="ECO:0000313" key="2">
    <source>
        <dbReference type="Proteomes" id="UP000018888"/>
    </source>
</evidence>
<comment type="caution">
    <text evidence="1">The sequence shown here is derived from an EMBL/GenBank/DDBJ whole genome shotgun (WGS) entry which is preliminary data.</text>
</comment>
<organism evidence="1 2">
    <name type="scientific">Rhizophagus irregularis (strain DAOM 181602 / DAOM 197198 / MUCL 43194)</name>
    <name type="common">Arbuscular mycorrhizal fungus</name>
    <name type="synonym">Glomus intraradices</name>
    <dbReference type="NCBI Taxonomy" id="747089"/>
    <lineage>
        <taxon>Eukaryota</taxon>
        <taxon>Fungi</taxon>
        <taxon>Fungi incertae sedis</taxon>
        <taxon>Mucoromycota</taxon>
        <taxon>Glomeromycotina</taxon>
        <taxon>Glomeromycetes</taxon>
        <taxon>Glomerales</taxon>
        <taxon>Glomeraceae</taxon>
        <taxon>Rhizophagus</taxon>
    </lineage>
</organism>
<dbReference type="AlphaFoldDB" id="A0A2P4Q9L5"/>
<protein>
    <submittedName>
        <fullName evidence="1">Uncharacterized protein</fullName>
    </submittedName>
</protein>
<reference evidence="1 2" key="1">
    <citation type="journal article" date="2013" name="Proc. Natl. Acad. Sci. U.S.A.">
        <title>Genome of an arbuscular mycorrhizal fungus provides insight into the oldest plant symbiosis.</title>
        <authorList>
            <person name="Tisserant E."/>
            <person name="Malbreil M."/>
            <person name="Kuo A."/>
            <person name="Kohler A."/>
            <person name="Symeonidi A."/>
            <person name="Balestrini R."/>
            <person name="Charron P."/>
            <person name="Duensing N."/>
            <person name="Frei Dit Frey N."/>
            <person name="Gianinazzi-Pearson V."/>
            <person name="Gilbert L.B."/>
            <person name="Handa Y."/>
            <person name="Herr J.R."/>
            <person name="Hijri M."/>
            <person name="Koul R."/>
            <person name="Kawaguchi M."/>
            <person name="Krajinski F."/>
            <person name="Lammers P.J."/>
            <person name="Masclaux F.G."/>
            <person name="Murat C."/>
            <person name="Morin E."/>
            <person name="Ndikumana S."/>
            <person name="Pagni M."/>
            <person name="Petitpierre D."/>
            <person name="Requena N."/>
            <person name="Rosikiewicz P."/>
            <person name="Riley R."/>
            <person name="Saito K."/>
            <person name="San Clemente H."/>
            <person name="Shapiro H."/>
            <person name="van Tuinen D."/>
            <person name="Becard G."/>
            <person name="Bonfante P."/>
            <person name="Paszkowski U."/>
            <person name="Shachar-Hill Y.Y."/>
            <person name="Tuskan G.A."/>
            <person name="Young P.W."/>
            <person name="Sanders I.R."/>
            <person name="Henrissat B."/>
            <person name="Rensing S.A."/>
            <person name="Grigoriev I.V."/>
            <person name="Corradi N."/>
            <person name="Roux C."/>
            <person name="Martin F."/>
        </authorList>
    </citation>
    <scope>NUCLEOTIDE SEQUENCE [LARGE SCALE GENOMIC DNA]</scope>
    <source>
        <strain evidence="1 2">DAOM 197198</strain>
    </source>
</reference>
<reference evidence="1 2" key="2">
    <citation type="journal article" date="2018" name="New Phytol.">
        <title>High intraspecific genome diversity in the model arbuscular mycorrhizal symbiont Rhizophagus irregularis.</title>
        <authorList>
            <person name="Chen E.C.H."/>
            <person name="Morin E."/>
            <person name="Beaudet D."/>
            <person name="Noel J."/>
            <person name="Yildirir G."/>
            <person name="Ndikumana S."/>
            <person name="Charron P."/>
            <person name="St-Onge C."/>
            <person name="Giorgi J."/>
            <person name="Kruger M."/>
            <person name="Marton T."/>
            <person name="Ropars J."/>
            <person name="Grigoriev I.V."/>
            <person name="Hainaut M."/>
            <person name="Henrissat B."/>
            <person name="Roux C."/>
            <person name="Martin F."/>
            <person name="Corradi N."/>
        </authorList>
    </citation>
    <scope>NUCLEOTIDE SEQUENCE [LARGE SCALE GENOMIC DNA]</scope>
    <source>
        <strain evidence="1 2">DAOM 197198</strain>
    </source>
</reference>
<dbReference type="Proteomes" id="UP000018888">
    <property type="component" value="Unassembled WGS sequence"/>
</dbReference>
<name>A0A2P4Q9L5_RHIID</name>
<proteinExistence type="predicted"/>
<sequence>MITRFLNEFKSEFDRNNFSFWQCSYDEELPTYGVLYKREVNGIPEELCPRCKKTNEIEVSDLIKESIYEYETKMIDEKKSEEAAIVRDINFDFIRTPCFGLGTLNETVRFQLGNFGTVRLGASKQNVEAFLSVWEIRMTTFETVQAGNFKQ</sequence>
<gene>
    <name evidence="1" type="ORF">GLOIN_2v1771490</name>
</gene>
<evidence type="ECO:0000313" key="1">
    <source>
        <dbReference type="EMBL" id="POG74278.1"/>
    </source>
</evidence>
<accession>A0A2P4Q9L5</accession>
<dbReference type="VEuPathDB" id="FungiDB:RhiirFUN_021984"/>